<organism evidence="3 4">
    <name type="scientific">Corynebacterium tuberculostearicum</name>
    <dbReference type="NCBI Taxonomy" id="38304"/>
    <lineage>
        <taxon>Bacteria</taxon>
        <taxon>Bacillati</taxon>
        <taxon>Actinomycetota</taxon>
        <taxon>Actinomycetes</taxon>
        <taxon>Mycobacteriales</taxon>
        <taxon>Corynebacteriaceae</taxon>
        <taxon>Corynebacterium</taxon>
    </lineage>
</organism>
<keyword evidence="2" id="KW-1133">Transmembrane helix</keyword>
<gene>
    <name evidence="3" type="ORF">JDP02_00905</name>
</gene>
<keyword evidence="2" id="KW-0472">Membrane</keyword>
<keyword evidence="4" id="KW-1185">Reference proteome</keyword>
<evidence type="ECO:0000313" key="3">
    <source>
        <dbReference type="EMBL" id="MBK3427079.1"/>
    </source>
</evidence>
<proteinExistence type="predicted"/>
<protein>
    <submittedName>
        <fullName evidence="3">Uncharacterized protein</fullName>
    </submittedName>
</protein>
<dbReference type="Proteomes" id="UP000603369">
    <property type="component" value="Unassembled WGS sequence"/>
</dbReference>
<name>A0A8I1HPF3_9CORY</name>
<keyword evidence="2" id="KW-0812">Transmembrane</keyword>
<dbReference type="AlphaFoldDB" id="A0A8I1HPF3"/>
<accession>A0A8I1HPF3</accession>
<reference evidence="3 4" key="1">
    <citation type="submission" date="2020-12" db="EMBL/GenBank/DDBJ databases">
        <title>Draft genome sequence of the commensal strain Corynebacterium tuberculostearicum MFP09/CIP 102622 isolated from human skin.</title>
        <authorList>
            <person name="Boukerb A.M."/>
            <person name="Janvier X."/>
            <person name="Feuilloley M.G.J."/>
            <person name="Groboillot A."/>
        </authorList>
    </citation>
    <scope>NUCLEOTIDE SEQUENCE [LARGE SCALE GENOMIC DNA]</scope>
    <source>
        <strain evidence="3 4">CIP 102622</strain>
    </source>
</reference>
<feature type="region of interest" description="Disordered" evidence="1">
    <location>
        <begin position="1"/>
        <end position="20"/>
    </location>
</feature>
<feature type="transmembrane region" description="Helical" evidence="2">
    <location>
        <begin position="134"/>
        <end position="151"/>
    </location>
</feature>
<evidence type="ECO:0000313" key="4">
    <source>
        <dbReference type="Proteomes" id="UP000603369"/>
    </source>
</evidence>
<dbReference type="EMBL" id="JAEHFL010000001">
    <property type="protein sequence ID" value="MBK3427079.1"/>
    <property type="molecule type" value="Genomic_DNA"/>
</dbReference>
<feature type="transmembrane region" description="Helical" evidence="2">
    <location>
        <begin position="70"/>
        <end position="89"/>
    </location>
</feature>
<evidence type="ECO:0000256" key="1">
    <source>
        <dbReference type="SAM" id="MobiDB-lite"/>
    </source>
</evidence>
<feature type="transmembrane region" description="Helical" evidence="2">
    <location>
        <begin position="110"/>
        <end position="128"/>
    </location>
</feature>
<feature type="transmembrane region" description="Helical" evidence="2">
    <location>
        <begin position="45"/>
        <end position="64"/>
    </location>
</feature>
<evidence type="ECO:0000256" key="2">
    <source>
        <dbReference type="SAM" id="Phobius"/>
    </source>
</evidence>
<sequence length="173" mass="19345">MILSKVENNEKSKAKGTATMDESVHEALAFNEEVEKEQSDRRRTALNALFAAALAVLWFVLIQWGNGMPWWLSLGLVVVCAGVGLWVGAKKSDVRAGYRQNPFEQPQPDKKYYFGIILIFIPTFFQTFLEGHMVIAAVASTLWGLAVFWVFNSGAMDLSTRDHESNKRASGDE</sequence>
<comment type="caution">
    <text evidence="3">The sequence shown here is derived from an EMBL/GenBank/DDBJ whole genome shotgun (WGS) entry which is preliminary data.</text>
</comment>